<evidence type="ECO:0000259" key="2">
    <source>
        <dbReference type="PROSITE" id="PS51832"/>
    </source>
</evidence>
<dbReference type="SUPFAM" id="SSF109604">
    <property type="entry name" value="HD-domain/PDEase-like"/>
    <property type="match status" value="1"/>
</dbReference>
<dbReference type="CDD" id="cd01949">
    <property type="entry name" value="GGDEF"/>
    <property type="match status" value="1"/>
</dbReference>
<dbReference type="NCBIfam" id="TIGR00254">
    <property type="entry name" value="GGDEF"/>
    <property type="match status" value="1"/>
</dbReference>
<dbReference type="Pfam" id="PF13487">
    <property type="entry name" value="HD_5"/>
    <property type="match status" value="1"/>
</dbReference>
<feature type="domain" description="GGDEF" evidence="1">
    <location>
        <begin position="47"/>
        <end position="177"/>
    </location>
</feature>
<dbReference type="AlphaFoldDB" id="A0A7V8T0J8"/>
<gene>
    <name evidence="3" type="ORF">HRJ53_30020</name>
</gene>
<evidence type="ECO:0000313" key="4">
    <source>
        <dbReference type="Proteomes" id="UP000567293"/>
    </source>
</evidence>
<dbReference type="FunFam" id="3.30.70.270:FF:000001">
    <property type="entry name" value="Diguanylate cyclase domain protein"/>
    <property type="match status" value="1"/>
</dbReference>
<dbReference type="PROSITE" id="PS51832">
    <property type="entry name" value="HD_GYP"/>
    <property type="match status" value="1"/>
</dbReference>
<dbReference type="Proteomes" id="UP000567293">
    <property type="component" value="Unassembled WGS sequence"/>
</dbReference>
<protein>
    <submittedName>
        <fullName evidence="3">Diguanylate cyclase</fullName>
    </submittedName>
</protein>
<dbReference type="InterPro" id="IPR000160">
    <property type="entry name" value="GGDEF_dom"/>
</dbReference>
<feature type="non-terminal residue" evidence="3">
    <location>
        <position position="1"/>
    </location>
</feature>
<evidence type="ECO:0000313" key="3">
    <source>
        <dbReference type="EMBL" id="MBA0089248.1"/>
    </source>
</evidence>
<proteinExistence type="predicted"/>
<dbReference type="InterPro" id="IPR029787">
    <property type="entry name" value="Nucleotide_cyclase"/>
</dbReference>
<dbReference type="NCBIfam" id="TIGR00277">
    <property type="entry name" value="HDIG"/>
    <property type="match status" value="1"/>
</dbReference>
<dbReference type="PANTHER" id="PTHR43155:SF2">
    <property type="entry name" value="CYCLIC DI-GMP PHOSPHODIESTERASE PA4108"/>
    <property type="match status" value="1"/>
</dbReference>
<keyword evidence="4" id="KW-1185">Reference proteome</keyword>
<dbReference type="InterPro" id="IPR037522">
    <property type="entry name" value="HD_GYP_dom"/>
</dbReference>
<dbReference type="Gene3D" id="1.10.3210.10">
    <property type="entry name" value="Hypothetical protein af1432"/>
    <property type="match status" value="1"/>
</dbReference>
<name>A0A7V8T0J8_9BACT</name>
<accession>A0A7V8T0J8</accession>
<dbReference type="SMART" id="SM00267">
    <property type="entry name" value="GGDEF"/>
    <property type="match status" value="1"/>
</dbReference>
<dbReference type="InterPro" id="IPR006675">
    <property type="entry name" value="HDIG_dom"/>
</dbReference>
<feature type="domain" description="HD-GYP" evidence="2">
    <location>
        <begin position="245"/>
        <end position="440"/>
    </location>
</feature>
<dbReference type="InterPro" id="IPR043128">
    <property type="entry name" value="Rev_trsase/Diguanyl_cyclase"/>
</dbReference>
<dbReference type="SMART" id="SM00471">
    <property type="entry name" value="HDc"/>
    <property type="match status" value="1"/>
</dbReference>
<dbReference type="SUPFAM" id="SSF55073">
    <property type="entry name" value="Nucleotide cyclase"/>
    <property type="match status" value="1"/>
</dbReference>
<dbReference type="CDD" id="cd00077">
    <property type="entry name" value="HDc"/>
    <property type="match status" value="1"/>
</dbReference>
<dbReference type="PROSITE" id="PS50887">
    <property type="entry name" value="GGDEF"/>
    <property type="match status" value="1"/>
</dbReference>
<dbReference type="Pfam" id="PF00990">
    <property type="entry name" value="GGDEF"/>
    <property type="match status" value="1"/>
</dbReference>
<dbReference type="InterPro" id="IPR003607">
    <property type="entry name" value="HD/PDEase_dom"/>
</dbReference>
<dbReference type="GO" id="GO:0003824">
    <property type="term" value="F:catalytic activity"/>
    <property type="evidence" value="ECO:0007669"/>
    <property type="project" value="UniProtKB-ARBA"/>
</dbReference>
<reference evidence="3" key="1">
    <citation type="submission" date="2020-06" db="EMBL/GenBank/DDBJ databases">
        <title>Legume-microbial interactions unlock mineral nutrients during tropical forest succession.</title>
        <authorList>
            <person name="Epihov D.Z."/>
        </authorList>
    </citation>
    <scope>NUCLEOTIDE SEQUENCE [LARGE SCALE GENOMIC DNA]</scope>
    <source>
        <strain evidence="3">Pan2503</strain>
    </source>
</reference>
<evidence type="ECO:0000259" key="1">
    <source>
        <dbReference type="PROSITE" id="PS50887"/>
    </source>
</evidence>
<dbReference type="EMBL" id="JACDQQ010002896">
    <property type="protein sequence ID" value="MBA0089248.1"/>
    <property type="molecule type" value="Genomic_DNA"/>
</dbReference>
<dbReference type="PANTHER" id="PTHR43155">
    <property type="entry name" value="CYCLIC DI-GMP PHOSPHODIESTERASE PA4108-RELATED"/>
    <property type="match status" value="1"/>
</dbReference>
<dbReference type="Gene3D" id="3.30.70.270">
    <property type="match status" value="1"/>
</dbReference>
<sequence length="448" mass="49334">AGALHNAYTFQKAQEQAITDGLTGVKTHRFFMEALSSEWKRSTRAGRSFALVLMDLDRFKFVNDFYGHLEGDLVLQRVGQILETNCRRSDVVARYGGDEFVILMPETTMEHARQLASKLRGWVSADPLLREKNISASFGIACYPLHGSSPQELIQVADASMYLSKHQGGNAVSTADHFDPNEAKKWKRDVLEAYLGVTLKRLFSTGPEAFEEIYQRLRQFTESLGATETDNGSRSIAPQEGPHALPQAVLDTVTSLAYAIDAKDHYTQGHSQKVAAYAALIAESLGMGEPEVEEIRLGAVLHDIGKVGIPESILNKNGPLNPEEWETMKSHVSFGAKILDPLTPLARIREMVLHHHEFYDGSGYPEALAGEHIPLGARIIAIADAYDTITSDRTYKKARSAPDALAELERCGNAQFDGSIVEVFVRTMRTLPNPVIEVAATSASPRTP</sequence>
<organism evidence="3 4">
    <name type="scientific">Candidatus Acidiferrum panamense</name>
    <dbReference type="NCBI Taxonomy" id="2741543"/>
    <lineage>
        <taxon>Bacteria</taxon>
        <taxon>Pseudomonadati</taxon>
        <taxon>Acidobacteriota</taxon>
        <taxon>Terriglobia</taxon>
        <taxon>Candidatus Acidiferrales</taxon>
        <taxon>Candidatus Acidiferrum</taxon>
    </lineage>
</organism>
<comment type="caution">
    <text evidence="3">The sequence shown here is derived from an EMBL/GenBank/DDBJ whole genome shotgun (WGS) entry which is preliminary data.</text>
</comment>